<evidence type="ECO:0000313" key="4">
    <source>
        <dbReference type="EMBL" id="KRN18257.1"/>
    </source>
</evidence>
<dbReference type="Gene3D" id="3.20.20.70">
    <property type="entry name" value="Aldolase class I"/>
    <property type="match status" value="1"/>
</dbReference>
<dbReference type="GO" id="GO:0010181">
    <property type="term" value="F:FMN binding"/>
    <property type="evidence" value="ECO:0007669"/>
    <property type="project" value="InterPro"/>
</dbReference>
<dbReference type="InterPro" id="IPR051799">
    <property type="entry name" value="NADH_flavin_oxidoreductase"/>
</dbReference>
<protein>
    <recommendedName>
        <fullName evidence="3">NADH:flavin oxidoreductase/NADH oxidase N-terminal domain-containing protein</fullName>
    </recommendedName>
</protein>
<evidence type="ECO:0000313" key="5">
    <source>
        <dbReference type="Proteomes" id="UP000051442"/>
    </source>
</evidence>
<dbReference type="InterPro" id="IPR013785">
    <property type="entry name" value="Aldolase_TIM"/>
</dbReference>
<dbReference type="AlphaFoldDB" id="A0A0R2EQ90"/>
<keyword evidence="5" id="KW-1185">Reference proteome</keyword>
<sequence length="395" mass="44087">MMSKTKYSFLNGFEFKSGLKVKNRIVIPPMTEASGFEDGSITSDELRYFKIHSGGVGLFISPVANVSENGKGFEGELSITDDRFLPGLTKMASAMKQNGTKAVLQIFHAGRMSNSKILRGEQTVSASAVAAERPNAETPRELTNDEIEQIITDFGEATRRAIEAGFDGIELHGANTYLLQQFFSPHSNRRTDKWGGSVEKRMTFALEVIKTCHTMVEKYADRPFLIGYRLSPEEIENPGIRMADTLQFIDTLCNQPIDYLHISMGYAWRTSLNDESDTEPLILKIKRQVAGRLPLISVGSVEKPTDAQKVMDAGLDFVALGREMLREPNWVQKVENNDEAAIRYTISTSDLDELGITPAMWNFLIVRLQSAMHVSNQPDYDKGLFNHKLAPHEGA</sequence>
<dbReference type="PANTHER" id="PTHR43656:SF2">
    <property type="entry name" value="BINDING OXIDOREDUCTASE, PUTATIVE (AFU_ORTHOLOGUE AFUA_2G08260)-RELATED"/>
    <property type="match status" value="1"/>
</dbReference>
<proteinExistence type="predicted"/>
<comment type="caution">
    <text evidence="4">The sequence shown here is derived from an EMBL/GenBank/DDBJ whole genome shotgun (WGS) entry which is preliminary data.</text>
</comment>
<dbReference type="CDD" id="cd04735">
    <property type="entry name" value="OYE_like_4_FMN"/>
    <property type="match status" value="1"/>
</dbReference>
<dbReference type="STRING" id="1423804.FD14_GL002122"/>
<dbReference type="Pfam" id="PF00724">
    <property type="entry name" value="Oxidored_FMN"/>
    <property type="match status" value="1"/>
</dbReference>
<gene>
    <name evidence="4" type="ORF">FD14_GL002122</name>
</gene>
<dbReference type="PANTHER" id="PTHR43656">
    <property type="entry name" value="BINDING OXIDOREDUCTASE, PUTATIVE (AFU_ORTHOLOGUE AFUA_2G08260)-RELATED"/>
    <property type="match status" value="1"/>
</dbReference>
<feature type="domain" description="NADH:flavin oxidoreductase/NADH oxidase N-terminal" evidence="3">
    <location>
        <begin position="15"/>
        <end position="337"/>
    </location>
</feature>
<dbReference type="GO" id="GO:0016491">
    <property type="term" value="F:oxidoreductase activity"/>
    <property type="evidence" value="ECO:0007669"/>
    <property type="project" value="UniProtKB-KW"/>
</dbReference>
<keyword evidence="2" id="KW-0560">Oxidoreductase</keyword>
<dbReference type="Proteomes" id="UP000051442">
    <property type="component" value="Unassembled WGS sequence"/>
</dbReference>
<evidence type="ECO:0000259" key="3">
    <source>
        <dbReference type="Pfam" id="PF00724"/>
    </source>
</evidence>
<name>A0A0R2EQ90_9LACO</name>
<evidence type="ECO:0000256" key="1">
    <source>
        <dbReference type="ARBA" id="ARBA00022630"/>
    </source>
</evidence>
<dbReference type="PATRIC" id="fig|1423804.4.peg.2305"/>
<dbReference type="SUPFAM" id="SSF51395">
    <property type="entry name" value="FMN-linked oxidoreductases"/>
    <property type="match status" value="1"/>
</dbReference>
<organism evidence="4 5">
    <name type="scientific">Secundilactobacillus similis DSM 23365 = JCM 2765</name>
    <dbReference type="NCBI Taxonomy" id="1423804"/>
    <lineage>
        <taxon>Bacteria</taxon>
        <taxon>Bacillati</taxon>
        <taxon>Bacillota</taxon>
        <taxon>Bacilli</taxon>
        <taxon>Lactobacillales</taxon>
        <taxon>Lactobacillaceae</taxon>
        <taxon>Secundilactobacillus</taxon>
    </lineage>
</organism>
<reference evidence="4 5" key="1">
    <citation type="journal article" date="2015" name="Genome Announc.">
        <title>Expanding the biotechnology potential of lactobacilli through comparative genomics of 213 strains and associated genera.</title>
        <authorList>
            <person name="Sun Z."/>
            <person name="Harris H.M."/>
            <person name="McCann A."/>
            <person name="Guo C."/>
            <person name="Argimon S."/>
            <person name="Zhang W."/>
            <person name="Yang X."/>
            <person name="Jeffery I.B."/>
            <person name="Cooney J.C."/>
            <person name="Kagawa T.F."/>
            <person name="Liu W."/>
            <person name="Song Y."/>
            <person name="Salvetti E."/>
            <person name="Wrobel A."/>
            <person name="Rasinkangas P."/>
            <person name="Parkhill J."/>
            <person name="Rea M.C."/>
            <person name="O'Sullivan O."/>
            <person name="Ritari J."/>
            <person name="Douillard F.P."/>
            <person name="Paul Ross R."/>
            <person name="Yang R."/>
            <person name="Briner A.E."/>
            <person name="Felis G.E."/>
            <person name="de Vos W.M."/>
            <person name="Barrangou R."/>
            <person name="Klaenhammer T.R."/>
            <person name="Caufield P.W."/>
            <person name="Cui Y."/>
            <person name="Zhang H."/>
            <person name="O'Toole P.W."/>
        </authorList>
    </citation>
    <scope>NUCLEOTIDE SEQUENCE [LARGE SCALE GENOMIC DNA]</scope>
    <source>
        <strain evidence="4 5">DSM 23365</strain>
    </source>
</reference>
<dbReference type="EMBL" id="AYZM01000158">
    <property type="protein sequence ID" value="KRN18257.1"/>
    <property type="molecule type" value="Genomic_DNA"/>
</dbReference>
<accession>A0A0R2EQ90</accession>
<evidence type="ECO:0000256" key="2">
    <source>
        <dbReference type="ARBA" id="ARBA00023002"/>
    </source>
</evidence>
<dbReference type="InterPro" id="IPR001155">
    <property type="entry name" value="OxRdtase_FMN_N"/>
</dbReference>
<keyword evidence="1" id="KW-0285">Flavoprotein</keyword>